<evidence type="ECO:0000256" key="1">
    <source>
        <dbReference type="SAM" id="MobiDB-lite"/>
    </source>
</evidence>
<name>A0A9W6TXP2_9STRA</name>
<reference evidence="3" key="1">
    <citation type="submission" date="2023-04" db="EMBL/GenBank/DDBJ databases">
        <title>Phytophthora fragariaefolia NBRC 109709.</title>
        <authorList>
            <person name="Ichikawa N."/>
            <person name="Sato H."/>
            <person name="Tonouchi N."/>
        </authorList>
    </citation>
    <scope>NUCLEOTIDE SEQUENCE</scope>
    <source>
        <strain evidence="3">NBRC 109709</strain>
    </source>
</reference>
<dbReference type="EMBL" id="BSXT01000244">
    <property type="protein sequence ID" value="GMF22042.1"/>
    <property type="molecule type" value="Genomic_DNA"/>
</dbReference>
<feature type="transmembrane region" description="Helical" evidence="2">
    <location>
        <begin position="248"/>
        <end position="270"/>
    </location>
</feature>
<protein>
    <submittedName>
        <fullName evidence="3">Unnamed protein product</fullName>
    </submittedName>
</protein>
<feature type="compositionally biased region" description="Basic residues" evidence="1">
    <location>
        <begin position="377"/>
        <end position="389"/>
    </location>
</feature>
<feature type="transmembrane region" description="Helical" evidence="2">
    <location>
        <begin position="471"/>
        <end position="490"/>
    </location>
</feature>
<keyword evidence="4" id="KW-1185">Reference proteome</keyword>
<comment type="caution">
    <text evidence="3">The sequence shown here is derived from an EMBL/GenBank/DDBJ whole genome shotgun (WGS) entry which is preliminary data.</text>
</comment>
<accession>A0A9W6TXP2</accession>
<proteinExistence type="predicted"/>
<gene>
    <name evidence="3" type="ORF">Pfra01_000312900</name>
</gene>
<evidence type="ECO:0000313" key="3">
    <source>
        <dbReference type="EMBL" id="GMF22042.1"/>
    </source>
</evidence>
<keyword evidence="2" id="KW-0812">Transmembrane</keyword>
<organism evidence="3 4">
    <name type="scientific">Phytophthora fragariaefolia</name>
    <dbReference type="NCBI Taxonomy" id="1490495"/>
    <lineage>
        <taxon>Eukaryota</taxon>
        <taxon>Sar</taxon>
        <taxon>Stramenopiles</taxon>
        <taxon>Oomycota</taxon>
        <taxon>Peronosporomycetes</taxon>
        <taxon>Peronosporales</taxon>
        <taxon>Peronosporaceae</taxon>
        <taxon>Phytophthora</taxon>
    </lineage>
</organism>
<feature type="transmembrane region" description="Helical" evidence="2">
    <location>
        <begin position="55"/>
        <end position="76"/>
    </location>
</feature>
<dbReference type="OrthoDB" id="108634at2759"/>
<dbReference type="AlphaFoldDB" id="A0A9W6TXP2"/>
<feature type="transmembrane region" description="Helical" evidence="2">
    <location>
        <begin position="510"/>
        <end position="532"/>
    </location>
</feature>
<keyword evidence="2" id="KW-1133">Transmembrane helix</keyword>
<feature type="transmembrane region" description="Helical" evidence="2">
    <location>
        <begin position="155"/>
        <end position="174"/>
    </location>
</feature>
<feature type="transmembrane region" description="Helical" evidence="2">
    <location>
        <begin position="129"/>
        <end position="149"/>
    </location>
</feature>
<feature type="region of interest" description="Disordered" evidence="1">
    <location>
        <begin position="370"/>
        <end position="400"/>
    </location>
</feature>
<feature type="transmembrane region" description="Helical" evidence="2">
    <location>
        <begin position="194"/>
        <end position="214"/>
    </location>
</feature>
<evidence type="ECO:0000313" key="4">
    <source>
        <dbReference type="Proteomes" id="UP001165121"/>
    </source>
</evidence>
<keyword evidence="2" id="KW-0472">Membrane</keyword>
<evidence type="ECO:0000256" key="2">
    <source>
        <dbReference type="SAM" id="Phobius"/>
    </source>
</evidence>
<dbReference type="Proteomes" id="UP001165121">
    <property type="component" value="Unassembled WGS sequence"/>
</dbReference>
<feature type="transmembrane region" description="Helical" evidence="2">
    <location>
        <begin position="96"/>
        <end position="117"/>
    </location>
</feature>
<sequence>MACAAIEIDGSQHNQHDTVFTRIALLWHRCHIGQRSEYSVERLLAFRDYYQRASITRVIGVCVLTPIPSLLTALLIGCTPLESPSAGWKANYAAWIRLLIATTVATMGVVYQVIGVIEPAGISIAKAFVISFATASCNVLTMLSSAATWTFPTPFGYALSIAPFVMFFSSFIVLAIGPRQLYNSLPLRQDMKSALLVICSQGVVAGCYVLFSAVFNRLSGVQQAAFTFVTPLVKFLTKQNIANAAESFHEYVAPLVVFSVDLFNVFYVAICMQVSKSIGTTLIIMASDSLHLALALRSILMRKSEGSTPHKHPESYVQHLLKLLRKDSEKEDGLHRCGKRIRLFSPLFLPLSDESKTLLEELSKTGRFASDTTTNRRYSKNSRKPRKSTRKESTAHSATTEPVINWLQKHQIVPAPTPLTGHHRTNLVGSIIKQREPLPVGAESTSTFNEKIILDSLQDLFHSDYILLAEYVEFAIPLLYAPYLVAIFHLPVGAYYPNTSSMTEAKLVQAVTSILIYSAIEFLAFGVLLLLLHRKFGFSPLYQLAFVLETHAPAIQGHLFVWTITILHLTLRHYGKVNSSPFSVIPNS</sequence>